<dbReference type="EMBL" id="JABEZV010000002">
    <property type="protein sequence ID" value="MBA0705883.1"/>
    <property type="molecule type" value="Genomic_DNA"/>
</dbReference>
<feature type="compositionally biased region" description="Gly residues" evidence="1">
    <location>
        <begin position="40"/>
        <end position="51"/>
    </location>
</feature>
<accession>A0A7J8Z266</accession>
<sequence length="108" mass="11096">MINYCVKHKEIDLYVEHEINTIVFVDDDLTLAVACLQFGGDGNKSGEGGVVVGSKCGEGEGEGEGREVVGKNGGKDEGEGKSGEVADSIGEEGDDVAVSECGESDGRG</sequence>
<protein>
    <submittedName>
        <fullName evidence="2">Uncharacterized protein</fullName>
    </submittedName>
</protein>
<dbReference type="AlphaFoldDB" id="A0A7J8Z266"/>
<evidence type="ECO:0000313" key="2">
    <source>
        <dbReference type="EMBL" id="MBA0705883.1"/>
    </source>
</evidence>
<evidence type="ECO:0000313" key="3">
    <source>
        <dbReference type="Proteomes" id="UP000593574"/>
    </source>
</evidence>
<organism evidence="2 3">
    <name type="scientific">Gossypium laxum</name>
    <dbReference type="NCBI Taxonomy" id="34288"/>
    <lineage>
        <taxon>Eukaryota</taxon>
        <taxon>Viridiplantae</taxon>
        <taxon>Streptophyta</taxon>
        <taxon>Embryophyta</taxon>
        <taxon>Tracheophyta</taxon>
        <taxon>Spermatophyta</taxon>
        <taxon>Magnoliopsida</taxon>
        <taxon>eudicotyledons</taxon>
        <taxon>Gunneridae</taxon>
        <taxon>Pentapetalae</taxon>
        <taxon>rosids</taxon>
        <taxon>malvids</taxon>
        <taxon>Malvales</taxon>
        <taxon>Malvaceae</taxon>
        <taxon>Malvoideae</taxon>
        <taxon>Gossypium</taxon>
    </lineage>
</organism>
<feature type="region of interest" description="Disordered" evidence="1">
    <location>
        <begin position="40"/>
        <end position="108"/>
    </location>
</feature>
<dbReference type="Proteomes" id="UP000593574">
    <property type="component" value="Unassembled WGS sequence"/>
</dbReference>
<evidence type="ECO:0000256" key="1">
    <source>
        <dbReference type="SAM" id="MobiDB-lite"/>
    </source>
</evidence>
<name>A0A7J8Z266_9ROSI</name>
<keyword evidence="3" id="KW-1185">Reference proteome</keyword>
<gene>
    <name evidence="2" type="ORF">Golax_018035</name>
</gene>
<feature type="compositionally biased region" description="Basic and acidic residues" evidence="1">
    <location>
        <begin position="63"/>
        <end position="84"/>
    </location>
</feature>
<proteinExistence type="predicted"/>
<comment type="caution">
    <text evidence="2">The sequence shown here is derived from an EMBL/GenBank/DDBJ whole genome shotgun (WGS) entry which is preliminary data.</text>
</comment>
<reference evidence="2 3" key="1">
    <citation type="journal article" date="2019" name="Genome Biol. Evol.">
        <title>Insights into the evolution of the New World diploid cottons (Gossypium, subgenus Houzingenia) based on genome sequencing.</title>
        <authorList>
            <person name="Grover C.E."/>
            <person name="Arick M.A. 2nd"/>
            <person name="Thrash A."/>
            <person name="Conover J.L."/>
            <person name="Sanders W.S."/>
            <person name="Peterson D.G."/>
            <person name="Frelichowski J.E."/>
            <person name="Scheffler J.A."/>
            <person name="Scheffler B.E."/>
            <person name="Wendel J.F."/>
        </authorList>
    </citation>
    <scope>NUCLEOTIDE SEQUENCE [LARGE SCALE GENOMIC DNA]</scope>
    <source>
        <strain evidence="2">4</strain>
        <tissue evidence="2">Leaf</tissue>
    </source>
</reference>